<evidence type="ECO:0000313" key="2">
    <source>
        <dbReference type="Proteomes" id="UP000707206"/>
    </source>
</evidence>
<dbReference type="Gene3D" id="3.40.50.880">
    <property type="match status" value="1"/>
</dbReference>
<name>A0A967AQI5_9FLAO</name>
<accession>A0A967AQI5</accession>
<dbReference type="SUPFAM" id="SSF51445">
    <property type="entry name" value="(Trans)glycosidases"/>
    <property type="match status" value="1"/>
</dbReference>
<dbReference type="RefSeq" id="WP_152573065.1">
    <property type="nucleotide sequence ID" value="NZ_VIKU02000001.1"/>
</dbReference>
<protein>
    <recommendedName>
        <fullName evidence="3">Beta-galactosidase trimerisation domain-containing protein</fullName>
    </recommendedName>
</protein>
<keyword evidence="2" id="KW-1185">Reference proteome</keyword>
<dbReference type="PROSITE" id="PS51257">
    <property type="entry name" value="PROKAR_LIPOPROTEIN"/>
    <property type="match status" value="1"/>
</dbReference>
<reference evidence="1" key="2">
    <citation type="submission" date="2020-03" db="EMBL/GenBank/DDBJ databases">
        <title>Flavobacteriaceae bacterium strain TP-CH-4, a member of the family Flavobacteriaceae isolated from a deep-sea seamount.</title>
        <authorList>
            <person name="Zhang D.-C."/>
        </authorList>
    </citation>
    <scope>NUCLEOTIDE SEQUENCE</scope>
    <source>
        <strain evidence="1">TP-CH-4</strain>
    </source>
</reference>
<dbReference type="EMBL" id="VIKU02000001">
    <property type="protein sequence ID" value="NHF58581.1"/>
    <property type="molecule type" value="Genomic_DNA"/>
</dbReference>
<evidence type="ECO:0008006" key="3">
    <source>
        <dbReference type="Google" id="ProtNLM"/>
    </source>
</evidence>
<evidence type="ECO:0000313" key="1">
    <source>
        <dbReference type="EMBL" id="NHF58581.1"/>
    </source>
</evidence>
<sequence length="705" mass="80197">MRTKLLFYISVLGMLCACTSEEKDTIKFKDLSENPKLVFEEPTRQIHLDFHTSELIDSIGFKFDKQQFQQALKAGKVNAINVFAKGHHSWSYYPTKIGMMHPKLDFDLLKEQIAACREIGVEVFAYFTVGWSANDAKNHPEWAVVRKDGSNEYRDQLRDLGPDDPFRGWEYLEPSGPYAELIYAQTEELIKNYDLDGIWYDIHQPESLNYNAWSLRDYLTKGIDVNDSIAVVKRTNEKYEEFFQKTGAIIKKHKPDATIYYNGTTRTYNTDNIKLFKHGFFQYNTKHDLEDLPTAWGGYDIFPWRSKYFANTGKDIVAMSGKFHKAWGEFGGFKHKDALLYEAASMVAFGASCNMGDQLHPYGEMDMATYGNIGYAYDYVEKIEDYGIGADHVATTGLYIGEDLPAIEGAVAMLLERQVNFNVVNTLEDWSPIEVIVITSGGVLARDVPKLQQFVQKGGKVIAMGDGIFQEGKPIIDIGADYLGKARYDIDYTVVEPTLGDGLVTSPFLNYNAALKVRPKDETEVLAAIQEPFFSRGVAHYSSHNNTPNRLNRAEHPAVIRKGNIIYIAHDLDRQYSKEGARMHRDLFYNAFQLLRERPMLETDMPSMGRINLLHQPEQKRYVAHLLYASPIQRGSVRVIEDLVPLYDIPVKLNVPEQINEAYLIPSGELLPLKQVDGRLQVTVPVVECHAAIVFEYQSDQPEAK</sequence>
<dbReference type="InterPro" id="IPR029062">
    <property type="entry name" value="Class_I_gatase-like"/>
</dbReference>
<dbReference type="AlphaFoldDB" id="A0A967AQI5"/>
<dbReference type="Proteomes" id="UP000707206">
    <property type="component" value="Unassembled WGS sequence"/>
</dbReference>
<reference evidence="1" key="1">
    <citation type="submission" date="2019-07" db="EMBL/GenBank/DDBJ databases">
        <authorList>
            <person name="De-Chao Zhang Q."/>
        </authorList>
    </citation>
    <scope>NUCLEOTIDE SEQUENCE</scope>
    <source>
        <strain evidence="1">TP-CH-4</strain>
    </source>
</reference>
<comment type="caution">
    <text evidence="1">The sequence shown here is derived from an EMBL/GenBank/DDBJ whole genome shotgun (WGS) entry which is preliminary data.</text>
</comment>
<dbReference type="Pfam" id="PF14871">
    <property type="entry name" value="GHL6"/>
    <property type="match status" value="1"/>
</dbReference>
<organism evidence="1 2">
    <name type="scientific">Pelagihabitans pacificus</name>
    <dbReference type="NCBI Taxonomy" id="2696054"/>
    <lineage>
        <taxon>Bacteria</taxon>
        <taxon>Pseudomonadati</taxon>
        <taxon>Bacteroidota</taxon>
        <taxon>Flavobacteriia</taxon>
        <taxon>Flavobacteriales</taxon>
        <taxon>Flavobacteriaceae</taxon>
        <taxon>Pelagihabitans</taxon>
    </lineage>
</organism>
<dbReference type="InterPro" id="IPR017853">
    <property type="entry name" value="GH"/>
</dbReference>
<proteinExistence type="predicted"/>
<dbReference type="Gene3D" id="3.20.20.80">
    <property type="entry name" value="Glycosidases"/>
    <property type="match status" value="1"/>
</dbReference>
<dbReference type="InterPro" id="IPR028212">
    <property type="entry name" value="GHL6"/>
</dbReference>
<gene>
    <name evidence="1" type="ORF">FK220_004480</name>
</gene>